<dbReference type="GO" id="GO:0003723">
    <property type="term" value="F:RNA binding"/>
    <property type="evidence" value="ECO:0007669"/>
    <property type="project" value="UniProtKB-UniRule"/>
</dbReference>
<dbReference type="STRING" id="1560234.SP90_02840"/>
<feature type="binding site" evidence="14 15">
    <location>
        <position position="26"/>
    </location>
    <ligand>
        <name>a divalent metal cation</name>
        <dbReference type="ChEBI" id="CHEBI:60240"/>
    </ligand>
</feature>
<dbReference type="PANTHER" id="PTHR10954">
    <property type="entry name" value="RIBONUCLEASE H2 SUBUNIT A"/>
    <property type="match status" value="1"/>
</dbReference>
<dbReference type="InterPro" id="IPR012337">
    <property type="entry name" value="RNaseH-like_sf"/>
</dbReference>
<evidence type="ECO:0000256" key="8">
    <source>
        <dbReference type="ARBA" id="ARBA00022490"/>
    </source>
</evidence>
<feature type="domain" description="RNase H type-2" evidence="17">
    <location>
        <begin position="20"/>
        <end position="213"/>
    </location>
</feature>
<dbReference type="PANTHER" id="PTHR10954:SF18">
    <property type="entry name" value="RIBONUCLEASE HII"/>
    <property type="match status" value="1"/>
</dbReference>
<keyword evidence="19" id="KW-1185">Reference proteome</keyword>
<comment type="subcellular location">
    <subcellularLocation>
        <location evidence="4 14">Cytoplasm</location>
    </subcellularLocation>
</comment>
<keyword evidence="8 14" id="KW-0963">Cytoplasm</keyword>
<dbReference type="InterPro" id="IPR001352">
    <property type="entry name" value="RNase_HII/HIII"/>
</dbReference>
<evidence type="ECO:0000313" key="19">
    <source>
        <dbReference type="Proteomes" id="UP000091979"/>
    </source>
</evidence>
<keyword evidence="10 14" id="KW-0479">Metal-binding</keyword>
<dbReference type="InterPro" id="IPR024567">
    <property type="entry name" value="RNase_HII/HIII_dom"/>
</dbReference>
<comment type="caution">
    <text evidence="18">The sequence shown here is derived from an EMBL/GenBank/DDBJ whole genome shotgun (WGS) entry which is preliminary data.</text>
</comment>
<proteinExistence type="inferred from homology"/>
<accession>A0A1B7XL68</accession>
<gene>
    <name evidence="14" type="primary">rnhB</name>
    <name evidence="18" type="ORF">SP90_02840</name>
</gene>
<comment type="cofactor">
    <cofactor evidence="14 15">
        <name>Mn(2+)</name>
        <dbReference type="ChEBI" id="CHEBI:29035"/>
    </cofactor>
    <cofactor evidence="14 15">
        <name>Mg(2+)</name>
        <dbReference type="ChEBI" id="CHEBI:18420"/>
    </cofactor>
    <text evidence="14 15">Manganese or magnesium. Binds 1 divalent metal ion per monomer in the absence of substrate. May bind a second metal ion after substrate binding.</text>
</comment>
<keyword evidence="13 14" id="KW-0464">Manganese</keyword>
<evidence type="ECO:0000256" key="7">
    <source>
        <dbReference type="ARBA" id="ARBA00019179"/>
    </source>
</evidence>
<protein>
    <recommendedName>
        <fullName evidence="7 14">Ribonuclease HII</fullName>
        <shortName evidence="14">RNase HII</shortName>
        <ecNumber evidence="6 14">3.1.26.4</ecNumber>
    </recommendedName>
</protein>
<dbReference type="GO" id="GO:0005737">
    <property type="term" value="C:cytoplasm"/>
    <property type="evidence" value="ECO:0007669"/>
    <property type="project" value="UniProtKB-SubCell"/>
</dbReference>
<dbReference type="InterPro" id="IPR022898">
    <property type="entry name" value="RNase_HII"/>
</dbReference>
<evidence type="ECO:0000256" key="2">
    <source>
        <dbReference type="ARBA" id="ARBA00001946"/>
    </source>
</evidence>
<evidence type="ECO:0000256" key="5">
    <source>
        <dbReference type="ARBA" id="ARBA00007383"/>
    </source>
</evidence>
<dbReference type="SUPFAM" id="SSF53098">
    <property type="entry name" value="Ribonuclease H-like"/>
    <property type="match status" value="1"/>
</dbReference>
<reference evidence="18 19" key="1">
    <citation type="submission" date="2015-01" db="EMBL/GenBank/DDBJ databases">
        <title>Desulfovibrio sp. JC271 draft genome sequence.</title>
        <authorList>
            <person name="Shivani Y."/>
            <person name="Subhash Y."/>
            <person name="Sasikala C."/>
            <person name="Ramana C.V."/>
        </authorList>
    </citation>
    <scope>NUCLEOTIDE SEQUENCE [LARGE SCALE GENOMIC DNA]</scope>
    <source>
        <strain evidence="18 19">JC271</strain>
    </source>
</reference>
<organism evidence="18 19">
    <name type="scientific">Halodesulfovibrio spirochaetisodalis</name>
    <dbReference type="NCBI Taxonomy" id="1560234"/>
    <lineage>
        <taxon>Bacteria</taxon>
        <taxon>Pseudomonadati</taxon>
        <taxon>Thermodesulfobacteriota</taxon>
        <taxon>Desulfovibrionia</taxon>
        <taxon>Desulfovibrionales</taxon>
        <taxon>Desulfovibrionaceae</taxon>
        <taxon>Halodesulfovibrio</taxon>
    </lineage>
</organism>
<dbReference type="NCBIfam" id="NF000595">
    <property type="entry name" value="PRK00015.1-3"/>
    <property type="match status" value="1"/>
</dbReference>
<dbReference type="CDD" id="cd07182">
    <property type="entry name" value="RNase_HII_bacteria_HII_like"/>
    <property type="match status" value="1"/>
</dbReference>
<evidence type="ECO:0000256" key="3">
    <source>
        <dbReference type="ARBA" id="ARBA00004065"/>
    </source>
</evidence>
<dbReference type="PROSITE" id="PS51975">
    <property type="entry name" value="RNASE_H_2"/>
    <property type="match status" value="1"/>
</dbReference>
<keyword evidence="12 14" id="KW-0378">Hydrolase</keyword>
<dbReference type="InterPro" id="IPR036397">
    <property type="entry name" value="RNaseH_sf"/>
</dbReference>
<dbReference type="HAMAP" id="MF_00052_B">
    <property type="entry name" value="RNase_HII_B"/>
    <property type="match status" value="1"/>
</dbReference>
<comment type="function">
    <text evidence="3 14 16">Endonuclease that specifically degrades the RNA of RNA-DNA hybrids.</text>
</comment>
<dbReference type="Proteomes" id="UP000091979">
    <property type="component" value="Unassembled WGS sequence"/>
</dbReference>
<keyword evidence="11 14" id="KW-0255">Endonuclease</keyword>
<evidence type="ECO:0000256" key="14">
    <source>
        <dbReference type="HAMAP-Rule" id="MF_00052"/>
    </source>
</evidence>
<evidence type="ECO:0000256" key="10">
    <source>
        <dbReference type="ARBA" id="ARBA00022723"/>
    </source>
</evidence>
<dbReference type="OrthoDB" id="9803420at2"/>
<dbReference type="EMBL" id="JXMS01000003">
    <property type="protein sequence ID" value="OBQ56268.1"/>
    <property type="molecule type" value="Genomic_DNA"/>
</dbReference>
<keyword evidence="9 14" id="KW-0540">Nuclease</keyword>
<name>A0A1B7XL68_9BACT</name>
<dbReference type="AlphaFoldDB" id="A0A1B7XL68"/>
<comment type="catalytic activity">
    <reaction evidence="1 14 15 16">
        <text>Endonucleolytic cleavage to 5'-phosphomonoester.</text>
        <dbReference type="EC" id="3.1.26.4"/>
    </reaction>
</comment>
<evidence type="ECO:0000256" key="1">
    <source>
        <dbReference type="ARBA" id="ARBA00000077"/>
    </source>
</evidence>
<feature type="binding site" evidence="14 15">
    <location>
        <position position="27"/>
    </location>
    <ligand>
        <name>a divalent metal cation</name>
        <dbReference type="ChEBI" id="CHEBI:60240"/>
    </ligand>
</feature>
<dbReference type="GO" id="GO:0043137">
    <property type="term" value="P:DNA replication, removal of RNA primer"/>
    <property type="evidence" value="ECO:0007669"/>
    <property type="project" value="TreeGrafter"/>
</dbReference>
<comment type="similarity">
    <text evidence="5 14 16">Belongs to the RNase HII family.</text>
</comment>
<dbReference type="Pfam" id="PF01351">
    <property type="entry name" value="RNase_HII"/>
    <property type="match status" value="1"/>
</dbReference>
<evidence type="ECO:0000256" key="15">
    <source>
        <dbReference type="PROSITE-ProRule" id="PRU01319"/>
    </source>
</evidence>
<dbReference type="GO" id="GO:0030145">
    <property type="term" value="F:manganese ion binding"/>
    <property type="evidence" value="ECO:0007669"/>
    <property type="project" value="UniProtKB-UniRule"/>
</dbReference>
<dbReference type="Gene3D" id="3.30.420.10">
    <property type="entry name" value="Ribonuclease H-like superfamily/Ribonuclease H"/>
    <property type="match status" value="1"/>
</dbReference>
<dbReference type="GO" id="GO:0032299">
    <property type="term" value="C:ribonuclease H2 complex"/>
    <property type="evidence" value="ECO:0007669"/>
    <property type="project" value="TreeGrafter"/>
</dbReference>
<evidence type="ECO:0000256" key="13">
    <source>
        <dbReference type="ARBA" id="ARBA00023211"/>
    </source>
</evidence>
<dbReference type="RefSeq" id="WP_066852345.1">
    <property type="nucleotide sequence ID" value="NZ_JXMS01000003.1"/>
</dbReference>
<evidence type="ECO:0000256" key="12">
    <source>
        <dbReference type="ARBA" id="ARBA00022801"/>
    </source>
</evidence>
<evidence type="ECO:0000256" key="16">
    <source>
        <dbReference type="RuleBase" id="RU003515"/>
    </source>
</evidence>
<feature type="binding site" evidence="14 15">
    <location>
        <position position="118"/>
    </location>
    <ligand>
        <name>a divalent metal cation</name>
        <dbReference type="ChEBI" id="CHEBI:60240"/>
    </ligand>
</feature>
<evidence type="ECO:0000256" key="9">
    <source>
        <dbReference type="ARBA" id="ARBA00022722"/>
    </source>
</evidence>
<evidence type="ECO:0000259" key="17">
    <source>
        <dbReference type="PROSITE" id="PS51975"/>
    </source>
</evidence>
<evidence type="ECO:0000256" key="6">
    <source>
        <dbReference type="ARBA" id="ARBA00012180"/>
    </source>
</evidence>
<evidence type="ECO:0000256" key="11">
    <source>
        <dbReference type="ARBA" id="ARBA00022759"/>
    </source>
</evidence>
<sequence length="217" mass="23750">MKQNTLTLFTPSSEEADWPTPFAGIDEAGRGCLAGPVVAGACILDPSNPIEGLTDSKKLTEKRRQTLYPQIKEKALAWGIGVAWPEEIDRINILQSTFHAMHRAVECLRVSPVFLAIDGNATIPKEIAGTIDQQAIVKGDLKIQAISAASILAKTFRDDLMVKLDKRYNGYGFAGHKGYGTKEHIAAIAAKGPCRMHRLTFAKVKPEPPTQEQNSLW</sequence>
<dbReference type="EC" id="3.1.26.4" evidence="6 14"/>
<evidence type="ECO:0000313" key="18">
    <source>
        <dbReference type="EMBL" id="OBQ56268.1"/>
    </source>
</evidence>
<dbReference type="PATRIC" id="fig|1560234.3.peg.2022"/>
<evidence type="ECO:0000256" key="4">
    <source>
        <dbReference type="ARBA" id="ARBA00004496"/>
    </source>
</evidence>
<dbReference type="GO" id="GO:0004523">
    <property type="term" value="F:RNA-DNA hybrid ribonuclease activity"/>
    <property type="evidence" value="ECO:0007669"/>
    <property type="project" value="UniProtKB-UniRule"/>
</dbReference>
<comment type="cofactor">
    <cofactor evidence="2">
        <name>Mg(2+)</name>
        <dbReference type="ChEBI" id="CHEBI:18420"/>
    </cofactor>
</comment>
<dbReference type="GO" id="GO:0006298">
    <property type="term" value="P:mismatch repair"/>
    <property type="evidence" value="ECO:0007669"/>
    <property type="project" value="TreeGrafter"/>
</dbReference>